<dbReference type="Proteomes" id="UP000604661">
    <property type="component" value="Unassembled WGS sequence"/>
</dbReference>
<evidence type="ECO:0000256" key="1">
    <source>
        <dbReference type="SAM" id="Phobius"/>
    </source>
</evidence>
<accession>A0ABR8F7I9</accession>
<evidence type="ECO:0000313" key="2">
    <source>
        <dbReference type="EMBL" id="MBD2564835.1"/>
    </source>
</evidence>
<keyword evidence="1" id="KW-0472">Membrane</keyword>
<dbReference type="EMBL" id="JACJTE010000060">
    <property type="protein sequence ID" value="MBD2564835.1"/>
    <property type="molecule type" value="Genomic_DNA"/>
</dbReference>
<name>A0ABR8F7I9_NOSLI</name>
<keyword evidence="3" id="KW-1185">Reference proteome</keyword>
<dbReference type="RefSeq" id="WP_190901408.1">
    <property type="nucleotide sequence ID" value="NZ_JACJTE010000060.1"/>
</dbReference>
<keyword evidence="1" id="KW-1133">Transmembrane helix</keyword>
<evidence type="ECO:0000313" key="3">
    <source>
        <dbReference type="Proteomes" id="UP000604661"/>
    </source>
</evidence>
<organism evidence="2 3">
    <name type="scientific">Nostoc linckia FACHB-391</name>
    <dbReference type="NCBI Taxonomy" id="2692906"/>
    <lineage>
        <taxon>Bacteria</taxon>
        <taxon>Bacillati</taxon>
        <taxon>Cyanobacteriota</taxon>
        <taxon>Cyanophyceae</taxon>
        <taxon>Nostocales</taxon>
        <taxon>Nostocaceae</taxon>
        <taxon>Nostoc</taxon>
    </lineage>
</organism>
<reference evidence="2 3" key="1">
    <citation type="journal article" date="2020" name="ISME J.">
        <title>Comparative genomics reveals insights into cyanobacterial evolution and habitat adaptation.</title>
        <authorList>
            <person name="Chen M.Y."/>
            <person name="Teng W.K."/>
            <person name="Zhao L."/>
            <person name="Hu C.X."/>
            <person name="Zhou Y.K."/>
            <person name="Han B.P."/>
            <person name="Song L.R."/>
            <person name="Shu W.S."/>
        </authorList>
    </citation>
    <scope>NUCLEOTIDE SEQUENCE [LARGE SCALE GENOMIC DNA]</scope>
    <source>
        <strain evidence="2 3">FACHB-391</strain>
    </source>
</reference>
<sequence length="299" mass="33445">MTKLQKDNRIECLTLIVSSVVSVIALILSLHTFTRQNEFNKHQLFITSLYHSIQPIASGKEDQVLMAIYTLVNSIEPNEDRFRKMFSTVFPVESDRNRSYVLKIEDFCTRNSYKECLIALKDEAKKYEGISNKKLNESNKKKIADAKKNASIPNANIDALSAEPPNLTEQEENPGLSTAVAVQSITTEASKQEGWIYIGMTKKNNPSILDTTDLLVTVRPEKSEIDEKQTNIPQKGDILIATTNIFLRDAAPLPGSLPGSGYGQIIGIVKKDQKLAVLDEFDRDTGTNRKSVWAKIKLV</sequence>
<keyword evidence="1" id="KW-0812">Transmembrane</keyword>
<comment type="caution">
    <text evidence="2">The sequence shown here is derived from an EMBL/GenBank/DDBJ whole genome shotgun (WGS) entry which is preliminary data.</text>
</comment>
<gene>
    <name evidence="2" type="ORF">H6G95_30480</name>
</gene>
<feature type="transmembrane region" description="Helical" evidence="1">
    <location>
        <begin position="12"/>
        <end position="33"/>
    </location>
</feature>
<protein>
    <submittedName>
        <fullName evidence="2">Uncharacterized protein</fullName>
    </submittedName>
</protein>
<proteinExistence type="predicted"/>